<dbReference type="GO" id="GO:0005634">
    <property type="term" value="C:nucleus"/>
    <property type="evidence" value="ECO:0007669"/>
    <property type="project" value="UniProtKB-SubCell"/>
</dbReference>
<dbReference type="InterPro" id="IPR004182">
    <property type="entry name" value="GRAM"/>
</dbReference>
<dbReference type="PANTHER" id="PTHR31969">
    <property type="entry name" value="GEM-LIKE PROTEIN 2"/>
    <property type="match status" value="1"/>
</dbReference>
<dbReference type="Proteomes" id="UP000639772">
    <property type="component" value="Chromosome 7"/>
</dbReference>
<evidence type="ECO:0000256" key="2">
    <source>
        <dbReference type="ARBA" id="ARBA00009414"/>
    </source>
</evidence>
<dbReference type="FunFam" id="2.20.28.30:FF:000002">
    <property type="entry name" value="DNA-directed RNA polymerases II, IV and V subunit 12"/>
    <property type="match status" value="1"/>
</dbReference>
<sequence length="376" mass="41917">MKSSSQNQVIGFPVRSAIGKPSLHEPVLACARCKHYRSPQHEPRRVDSFITLMNSIRRKADNFAQGIINHVSLGHGVSETVKGKLKLGSRILQAGGISRVFKKSFSTKEGERLIKASQCHLSTTAGPIQGLLFISTEKIAFLSDQSLVFRSPKGNIARIPYKVLVPLRMIKAVYSTENVNKPNQKYIRIETIDDFEFWFMGLVCHQGTFKNLKQAISEPKVRFVRADVLGFGLEIKFIDQEMNAVLAVHLFHKVRTLGGIILVGYSLAFKSVYGPKDVDEDRNIVRVGTVYNLAMMDPQPEPVSYICGDCGAENTLKPGDVIQCRECGYRILYKKRTRRSELNFQLEASSGRGIDVEKVKDSGKEGVKVLAGEELG</sequence>
<evidence type="ECO:0000313" key="9">
    <source>
        <dbReference type="Proteomes" id="UP000639772"/>
    </source>
</evidence>
<evidence type="ECO:0000256" key="5">
    <source>
        <dbReference type="ARBA" id="ARBA00023242"/>
    </source>
</evidence>
<dbReference type="InterPro" id="IPR011993">
    <property type="entry name" value="PH-like_dom_sf"/>
</dbReference>
<reference evidence="8 9" key="1">
    <citation type="journal article" date="2020" name="Nat. Food">
        <title>A phased Vanilla planifolia genome enables genetic improvement of flavour and production.</title>
        <authorList>
            <person name="Hasing T."/>
            <person name="Tang H."/>
            <person name="Brym M."/>
            <person name="Khazi F."/>
            <person name="Huang T."/>
            <person name="Chambers A.H."/>
        </authorList>
    </citation>
    <scope>NUCLEOTIDE SEQUENCE [LARGE SCALE GENOMIC DNA]</scope>
    <source>
        <tissue evidence="8">Leaf</tissue>
    </source>
</reference>
<name>A0A835QLA7_VANPL</name>
<organism evidence="8 9">
    <name type="scientific">Vanilla planifolia</name>
    <name type="common">Vanilla</name>
    <dbReference type="NCBI Taxonomy" id="51239"/>
    <lineage>
        <taxon>Eukaryota</taxon>
        <taxon>Viridiplantae</taxon>
        <taxon>Streptophyta</taxon>
        <taxon>Embryophyta</taxon>
        <taxon>Tracheophyta</taxon>
        <taxon>Spermatophyta</taxon>
        <taxon>Magnoliopsida</taxon>
        <taxon>Liliopsida</taxon>
        <taxon>Asparagales</taxon>
        <taxon>Orchidaceae</taxon>
        <taxon>Vanilloideae</taxon>
        <taxon>Vanilleae</taxon>
        <taxon>Vanilla</taxon>
    </lineage>
</organism>
<feature type="domain" description="GRAM" evidence="7">
    <location>
        <begin position="99"/>
        <end position="177"/>
    </location>
</feature>
<evidence type="ECO:0000259" key="7">
    <source>
        <dbReference type="SMART" id="SM00568"/>
    </source>
</evidence>
<dbReference type="EMBL" id="JADCNM010000007">
    <property type="protein sequence ID" value="KAG0474694.1"/>
    <property type="molecule type" value="Genomic_DNA"/>
</dbReference>
<keyword evidence="3" id="KW-0479">Metal-binding</keyword>
<evidence type="ECO:0000256" key="1">
    <source>
        <dbReference type="ARBA" id="ARBA00004123"/>
    </source>
</evidence>
<evidence type="ECO:0000256" key="4">
    <source>
        <dbReference type="ARBA" id="ARBA00022833"/>
    </source>
</evidence>
<dbReference type="InterPro" id="IPR006591">
    <property type="entry name" value="RNAP_P/RPABC4"/>
</dbReference>
<dbReference type="Pfam" id="PF03604">
    <property type="entry name" value="Zn_ribbon_RPAB4"/>
    <property type="match status" value="1"/>
</dbReference>
<gene>
    <name evidence="8" type="ORF">HPP92_014380</name>
</gene>
<keyword evidence="4" id="KW-0862">Zinc</keyword>
<keyword evidence="5" id="KW-0539">Nucleus</keyword>
<dbReference type="InterPro" id="IPR037848">
    <property type="entry name" value="GEM-like"/>
</dbReference>
<dbReference type="GO" id="GO:0006351">
    <property type="term" value="P:DNA-templated transcription"/>
    <property type="evidence" value="ECO:0007669"/>
    <property type="project" value="InterPro"/>
</dbReference>
<accession>A0A835QLA7</accession>
<dbReference type="GO" id="GO:0046872">
    <property type="term" value="F:metal ion binding"/>
    <property type="evidence" value="ECO:0007669"/>
    <property type="project" value="UniProtKB-KW"/>
</dbReference>
<dbReference type="InterPro" id="IPR029040">
    <property type="entry name" value="RPABC4/Spt4"/>
</dbReference>
<dbReference type="GO" id="GO:0003677">
    <property type="term" value="F:DNA binding"/>
    <property type="evidence" value="ECO:0007669"/>
    <property type="project" value="InterPro"/>
</dbReference>
<dbReference type="SMART" id="SM00659">
    <property type="entry name" value="RPOLCX"/>
    <property type="match status" value="1"/>
</dbReference>
<comment type="similarity">
    <text evidence="6">Belongs to the archaeal Rpo12/eukaryotic RPC10 RNA polymerase subunit family.</text>
</comment>
<comment type="subcellular location">
    <subcellularLocation>
        <location evidence="1">Nucleus</location>
    </subcellularLocation>
</comment>
<dbReference type="Gene3D" id="2.20.28.30">
    <property type="entry name" value="RNA polymerase ii, chain L"/>
    <property type="match status" value="1"/>
</dbReference>
<evidence type="ECO:0000256" key="6">
    <source>
        <dbReference type="ARBA" id="ARBA00025770"/>
    </source>
</evidence>
<evidence type="ECO:0000313" key="8">
    <source>
        <dbReference type="EMBL" id="KAG0474694.1"/>
    </source>
</evidence>
<comment type="caution">
    <text evidence="8">The sequence shown here is derived from an EMBL/GenBank/DDBJ whole genome shotgun (WGS) entry which is preliminary data.</text>
</comment>
<dbReference type="SUPFAM" id="SSF63393">
    <property type="entry name" value="RNA polymerase subunits"/>
    <property type="match status" value="1"/>
</dbReference>
<dbReference type="GO" id="GO:0003899">
    <property type="term" value="F:DNA-directed RNA polymerase activity"/>
    <property type="evidence" value="ECO:0007669"/>
    <property type="project" value="InterPro"/>
</dbReference>
<comment type="similarity">
    <text evidence="2">Belongs to the GEM family.</text>
</comment>
<evidence type="ECO:0000256" key="3">
    <source>
        <dbReference type="ARBA" id="ARBA00022723"/>
    </source>
</evidence>
<dbReference type="OrthoDB" id="1736712at2759"/>
<proteinExistence type="inferred from homology"/>
<dbReference type="Pfam" id="PF02893">
    <property type="entry name" value="GRAM"/>
    <property type="match status" value="1"/>
</dbReference>
<dbReference type="Gene3D" id="2.30.29.30">
    <property type="entry name" value="Pleckstrin-homology domain (PH domain)/Phosphotyrosine-binding domain (PTB)"/>
    <property type="match status" value="1"/>
</dbReference>
<protein>
    <recommendedName>
        <fullName evidence="7">GRAM domain-containing protein</fullName>
    </recommendedName>
</protein>
<dbReference type="AlphaFoldDB" id="A0A835QLA7"/>
<dbReference type="SMART" id="SM00568">
    <property type="entry name" value="GRAM"/>
    <property type="match status" value="1"/>
</dbReference>